<gene>
    <name evidence="3" type="ORF">VP01_206g2</name>
</gene>
<feature type="transmembrane region" description="Helical" evidence="2">
    <location>
        <begin position="219"/>
        <end position="242"/>
    </location>
</feature>
<dbReference type="OrthoDB" id="2503432at2759"/>
<organism evidence="3 4">
    <name type="scientific">Puccinia sorghi</name>
    <dbReference type="NCBI Taxonomy" id="27349"/>
    <lineage>
        <taxon>Eukaryota</taxon>
        <taxon>Fungi</taxon>
        <taxon>Dikarya</taxon>
        <taxon>Basidiomycota</taxon>
        <taxon>Pucciniomycotina</taxon>
        <taxon>Pucciniomycetes</taxon>
        <taxon>Pucciniales</taxon>
        <taxon>Pucciniaceae</taxon>
        <taxon>Puccinia</taxon>
    </lineage>
</organism>
<sequence length="344" mass="38337">MAGSENPMLQITCSVMPRPSAQSRRQRHQSLTTPLFHWRPRVSSPLTSEVTFPAIAPSMDEKWPISCDQSGASLLPSEDVLGVTRRASSTQIGLTLVLDAFMSVWLCRVVMDNFLTLRFLLAAIPHPFNQPGTILFCNSNHSYHNLRDYPLLAPGETIWSLKELPSNCVFLPQLIVKMGQSQSLAGLIPLIVASAITLKLAFGYLLLRTSKRPNAAYTYIKSAAALHLLLSYTTFVYLHVHIDLLMHQYPRLEQALRVSSECIFFLAGVTVCFSLLAIVVVPLLWICSSYAQSSSSSDLRLSNGAEKRSDNTKPKLFNHHHQTSRQFRGALGSPHKKHTLSHKC</sequence>
<dbReference type="Proteomes" id="UP000037035">
    <property type="component" value="Unassembled WGS sequence"/>
</dbReference>
<keyword evidence="2" id="KW-0812">Transmembrane</keyword>
<dbReference type="EMBL" id="LAVV01006915">
    <property type="protein sequence ID" value="KNZ57794.1"/>
    <property type="molecule type" value="Genomic_DNA"/>
</dbReference>
<proteinExistence type="predicted"/>
<feature type="region of interest" description="Disordered" evidence="1">
    <location>
        <begin position="295"/>
        <end position="344"/>
    </location>
</feature>
<feature type="transmembrane region" description="Helical" evidence="2">
    <location>
        <begin position="262"/>
        <end position="287"/>
    </location>
</feature>
<evidence type="ECO:0000313" key="3">
    <source>
        <dbReference type="EMBL" id="KNZ57794.1"/>
    </source>
</evidence>
<feature type="transmembrane region" description="Helical" evidence="2">
    <location>
        <begin position="184"/>
        <end position="207"/>
    </location>
</feature>
<keyword evidence="2" id="KW-0472">Membrane</keyword>
<reference evidence="3 4" key="1">
    <citation type="submission" date="2015-08" db="EMBL/GenBank/DDBJ databases">
        <title>Next Generation Sequencing and Analysis of the Genome of Puccinia sorghi L Schw, the Causal Agent of Maize Common Rust.</title>
        <authorList>
            <person name="Rochi L."/>
            <person name="Burguener G."/>
            <person name="Darino M."/>
            <person name="Turjanski A."/>
            <person name="Kreff E."/>
            <person name="Dieguez M.J."/>
            <person name="Sacco F."/>
        </authorList>
    </citation>
    <scope>NUCLEOTIDE SEQUENCE [LARGE SCALE GENOMIC DNA]</scope>
    <source>
        <strain evidence="3 4">RO10H11247</strain>
    </source>
</reference>
<comment type="caution">
    <text evidence="3">The sequence shown here is derived from an EMBL/GenBank/DDBJ whole genome shotgun (WGS) entry which is preliminary data.</text>
</comment>
<evidence type="ECO:0000313" key="4">
    <source>
        <dbReference type="Proteomes" id="UP000037035"/>
    </source>
</evidence>
<dbReference type="VEuPathDB" id="FungiDB:VP01_206g2"/>
<accession>A0A0L6VAP9</accession>
<keyword evidence="2" id="KW-1133">Transmembrane helix</keyword>
<feature type="compositionally biased region" description="Basic residues" evidence="1">
    <location>
        <begin position="334"/>
        <end position="344"/>
    </location>
</feature>
<dbReference type="AlphaFoldDB" id="A0A0L6VAP9"/>
<protein>
    <submittedName>
        <fullName evidence="3">Uncharacterized protein</fullName>
    </submittedName>
</protein>
<evidence type="ECO:0000256" key="2">
    <source>
        <dbReference type="SAM" id="Phobius"/>
    </source>
</evidence>
<keyword evidence="4" id="KW-1185">Reference proteome</keyword>
<evidence type="ECO:0000256" key="1">
    <source>
        <dbReference type="SAM" id="MobiDB-lite"/>
    </source>
</evidence>
<name>A0A0L6VAP9_9BASI</name>